<dbReference type="InterPro" id="IPR004114">
    <property type="entry name" value="THUMP_dom"/>
</dbReference>
<dbReference type="GO" id="GO:0002937">
    <property type="term" value="P:tRNA 4-thiouridine biosynthesis"/>
    <property type="evidence" value="ECO:0007669"/>
    <property type="project" value="TreeGrafter"/>
</dbReference>
<protein>
    <recommendedName>
        <fullName evidence="9">Probable tRNA sulfurtransferase</fullName>
        <ecNumber evidence="9">2.8.1.4</ecNumber>
    </recommendedName>
    <alternativeName>
        <fullName evidence="9">Sulfur carrier protein ThiS sulfurtransferase</fullName>
    </alternativeName>
    <alternativeName>
        <fullName evidence="9">Thiamine biosynthesis protein ThiI</fullName>
    </alternativeName>
    <alternativeName>
        <fullName evidence="9">tRNA 4-thiouridine synthase</fullName>
    </alternativeName>
</protein>
<dbReference type="PANTHER" id="PTHR43209:SF1">
    <property type="entry name" value="TRNA SULFURTRANSFERASE"/>
    <property type="match status" value="1"/>
</dbReference>
<dbReference type="GO" id="GO:0005829">
    <property type="term" value="C:cytosol"/>
    <property type="evidence" value="ECO:0007669"/>
    <property type="project" value="TreeGrafter"/>
</dbReference>
<feature type="binding site" evidence="9">
    <location>
        <position position="296"/>
    </location>
    <ligand>
        <name>ATP</name>
        <dbReference type="ChEBI" id="CHEBI:30616"/>
    </ligand>
</feature>
<evidence type="ECO:0000256" key="5">
    <source>
        <dbReference type="ARBA" id="ARBA00022741"/>
    </source>
</evidence>
<keyword evidence="6 9" id="KW-0067">ATP-binding</keyword>
<dbReference type="Pfam" id="PF02926">
    <property type="entry name" value="THUMP"/>
    <property type="match status" value="1"/>
</dbReference>
<dbReference type="NCBIfam" id="TIGR00342">
    <property type="entry name" value="tRNA uracil 4-sulfurtransferase ThiI"/>
    <property type="match status" value="1"/>
</dbReference>
<comment type="catalytic activity">
    <reaction evidence="9">
        <text>[ThiI sulfur-carrier protein]-S-sulfanyl-L-cysteine + a uridine in tRNA + 2 reduced [2Fe-2S]-[ferredoxin] + ATP + H(+) = [ThiI sulfur-carrier protein]-L-cysteine + a 4-thiouridine in tRNA + 2 oxidized [2Fe-2S]-[ferredoxin] + AMP + diphosphate</text>
        <dbReference type="Rhea" id="RHEA:24176"/>
        <dbReference type="Rhea" id="RHEA-COMP:10000"/>
        <dbReference type="Rhea" id="RHEA-COMP:10001"/>
        <dbReference type="Rhea" id="RHEA-COMP:13337"/>
        <dbReference type="Rhea" id="RHEA-COMP:13338"/>
        <dbReference type="Rhea" id="RHEA-COMP:13339"/>
        <dbReference type="Rhea" id="RHEA-COMP:13340"/>
        <dbReference type="ChEBI" id="CHEBI:15378"/>
        <dbReference type="ChEBI" id="CHEBI:29950"/>
        <dbReference type="ChEBI" id="CHEBI:30616"/>
        <dbReference type="ChEBI" id="CHEBI:33019"/>
        <dbReference type="ChEBI" id="CHEBI:33737"/>
        <dbReference type="ChEBI" id="CHEBI:33738"/>
        <dbReference type="ChEBI" id="CHEBI:61963"/>
        <dbReference type="ChEBI" id="CHEBI:65315"/>
        <dbReference type="ChEBI" id="CHEBI:136798"/>
        <dbReference type="ChEBI" id="CHEBI:456215"/>
        <dbReference type="EC" id="2.8.1.4"/>
    </reaction>
</comment>
<feature type="binding site" evidence="9">
    <location>
        <begin position="181"/>
        <end position="182"/>
    </location>
    <ligand>
        <name>ATP</name>
        <dbReference type="ChEBI" id="CHEBI:30616"/>
    </ligand>
</feature>
<name>A0A366MB18_9EURY</name>
<dbReference type="InterPro" id="IPR050102">
    <property type="entry name" value="tRNA_sulfurtransferase_ThiI"/>
</dbReference>
<keyword evidence="8 9" id="KW-0784">Thiamine biosynthesis</keyword>
<dbReference type="EMBL" id="NIZT01000025">
    <property type="protein sequence ID" value="RBQ23396.1"/>
    <property type="molecule type" value="Genomic_DNA"/>
</dbReference>
<dbReference type="Proteomes" id="UP000253099">
    <property type="component" value="Unassembled WGS sequence"/>
</dbReference>
<dbReference type="PROSITE" id="PS51165">
    <property type="entry name" value="THUMP"/>
    <property type="match status" value="1"/>
</dbReference>
<dbReference type="GO" id="GO:0004810">
    <property type="term" value="F:CCA tRNA nucleotidyltransferase activity"/>
    <property type="evidence" value="ECO:0007669"/>
    <property type="project" value="InterPro"/>
</dbReference>
<accession>A0A366MB18</accession>
<evidence type="ECO:0000313" key="11">
    <source>
        <dbReference type="EMBL" id="RBQ23396.1"/>
    </source>
</evidence>
<dbReference type="InterPro" id="IPR014729">
    <property type="entry name" value="Rossmann-like_a/b/a_fold"/>
</dbReference>
<dbReference type="InterPro" id="IPR003720">
    <property type="entry name" value="tRNA_STrfase"/>
</dbReference>
<keyword evidence="12" id="KW-1185">Reference proteome</keyword>
<keyword evidence="7 9" id="KW-0694">RNA-binding</keyword>
<dbReference type="GO" id="GO:0140741">
    <property type="term" value="F:tRNA-uracil-4 sulfurtransferase activity"/>
    <property type="evidence" value="ECO:0007669"/>
    <property type="project" value="UniProtKB-EC"/>
</dbReference>
<comment type="catalytic activity">
    <reaction evidence="9">
        <text>[ThiS sulfur-carrier protein]-C-terminal Gly-Gly-AMP + S-sulfanyl-L-cysteinyl-[cysteine desulfurase] + AH2 = [ThiS sulfur-carrier protein]-C-terminal-Gly-aminoethanethioate + L-cysteinyl-[cysteine desulfurase] + A + AMP + 2 H(+)</text>
        <dbReference type="Rhea" id="RHEA:43340"/>
        <dbReference type="Rhea" id="RHEA-COMP:12157"/>
        <dbReference type="Rhea" id="RHEA-COMP:12158"/>
        <dbReference type="Rhea" id="RHEA-COMP:12910"/>
        <dbReference type="Rhea" id="RHEA-COMP:19908"/>
        <dbReference type="ChEBI" id="CHEBI:13193"/>
        <dbReference type="ChEBI" id="CHEBI:15378"/>
        <dbReference type="ChEBI" id="CHEBI:17499"/>
        <dbReference type="ChEBI" id="CHEBI:29950"/>
        <dbReference type="ChEBI" id="CHEBI:61963"/>
        <dbReference type="ChEBI" id="CHEBI:90618"/>
        <dbReference type="ChEBI" id="CHEBI:232372"/>
        <dbReference type="ChEBI" id="CHEBI:456215"/>
    </reaction>
</comment>
<dbReference type="CDD" id="cd11716">
    <property type="entry name" value="THUMP_ThiI"/>
    <property type="match status" value="1"/>
</dbReference>
<dbReference type="Gene3D" id="3.30.2130.30">
    <property type="match status" value="1"/>
</dbReference>
<keyword evidence="5 9" id="KW-0547">Nucleotide-binding</keyword>
<dbReference type="Pfam" id="PF02568">
    <property type="entry name" value="ThiI"/>
    <property type="match status" value="1"/>
</dbReference>
<dbReference type="UniPathway" id="UPA00060"/>
<feature type="binding site" evidence="9">
    <location>
        <begin position="206"/>
        <end position="207"/>
    </location>
    <ligand>
        <name>ATP</name>
        <dbReference type="ChEBI" id="CHEBI:30616"/>
    </ligand>
</feature>
<dbReference type="GO" id="GO:0009228">
    <property type="term" value="P:thiamine biosynthetic process"/>
    <property type="evidence" value="ECO:0007669"/>
    <property type="project" value="UniProtKB-KW"/>
</dbReference>
<dbReference type="SUPFAM" id="SSF143437">
    <property type="entry name" value="THUMP domain-like"/>
    <property type="match status" value="1"/>
</dbReference>
<evidence type="ECO:0000256" key="8">
    <source>
        <dbReference type="ARBA" id="ARBA00022977"/>
    </source>
</evidence>
<dbReference type="SUPFAM" id="SSF52402">
    <property type="entry name" value="Adenine nucleotide alpha hydrolases-like"/>
    <property type="match status" value="1"/>
</dbReference>
<comment type="function">
    <text evidence="9">Catalyzes the ATP-dependent transfer of a sulfur to tRNA to produce 4-thiouridine in position 8 of tRNAs, which functions as a near-UV photosensor. Also catalyzes the transfer of sulfur to the sulfur carrier protein ThiS, forming ThiS-thiocarboxylate. This is a step in the synthesis of thiazole, in the thiamine biosynthesis pathway. The sulfur is donated as persulfide by IscS.</text>
</comment>
<keyword evidence="4 9" id="KW-0808">Transferase</keyword>
<comment type="pathway">
    <text evidence="9">Cofactor biosynthesis; thiamine diphosphate biosynthesis.</text>
</comment>
<reference evidence="11 12" key="1">
    <citation type="submission" date="2018-06" db="EMBL/GenBank/DDBJ databases">
        <title>Genomic insight into two independent archaeal endosymbiosis events.</title>
        <authorList>
            <person name="Lind A.E."/>
            <person name="Lewis W.H."/>
            <person name="Spang A."/>
            <person name="Guy L."/>
            <person name="Embley M.T."/>
            <person name="Ettema T.J.G."/>
        </authorList>
    </citation>
    <scope>NUCLEOTIDE SEQUENCE [LARGE SCALE GENOMIC DNA]</scope>
    <source>
        <strain evidence="11">NOE</strain>
    </source>
</reference>
<dbReference type="AlphaFoldDB" id="A0A366MB18"/>
<dbReference type="InterPro" id="IPR020536">
    <property type="entry name" value="ThiI_AANH"/>
</dbReference>
<dbReference type="EC" id="2.8.1.4" evidence="9"/>
<comment type="caution">
    <text evidence="11">The sequence shown here is derived from an EMBL/GenBank/DDBJ whole genome shotgun (WGS) entry which is preliminary data.</text>
</comment>
<evidence type="ECO:0000313" key="12">
    <source>
        <dbReference type="Proteomes" id="UP000253099"/>
    </source>
</evidence>
<evidence type="ECO:0000256" key="9">
    <source>
        <dbReference type="HAMAP-Rule" id="MF_00021"/>
    </source>
</evidence>
<dbReference type="GO" id="GO:0052837">
    <property type="term" value="P:thiazole biosynthetic process"/>
    <property type="evidence" value="ECO:0007669"/>
    <property type="project" value="TreeGrafter"/>
</dbReference>
<evidence type="ECO:0000256" key="1">
    <source>
        <dbReference type="ARBA" id="ARBA00004496"/>
    </source>
</evidence>
<evidence type="ECO:0000256" key="4">
    <source>
        <dbReference type="ARBA" id="ARBA00022679"/>
    </source>
</evidence>
<evidence type="ECO:0000256" key="6">
    <source>
        <dbReference type="ARBA" id="ARBA00022840"/>
    </source>
</evidence>
<dbReference type="SMART" id="SM00981">
    <property type="entry name" value="THUMP"/>
    <property type="match status" value="1"/>
</dbReference>
<proteinExistence type="inferred from homology"/>
<dbReference type="GO" id="GO:0009229">
    <property type="term" value="P:thiamine diphosphate biosynthetic process"/>
    <property type="evidence" value="ECO:0007669"/>
    <property type="project" value="UniProtKB-UniRule"/>
</dbReference>
<keyword evidence="2 9" id="KW-0963">Cytoplasm</keyword>
<sequence>MKHSLIIGRYGELGLKSPRVRGRFERKLSSNIKASFNCEIDINQARIFIFPENFDEALSKLHKIFGIVSFSPAISTHSTFENIEKTLSEYTDKLVEEGLIDSETPFAIRCRRVGTHDFSSQELAAFAGAVVVRKLNCPVDLTNPKLEIFIEVRDDETYIFHEKIKGPGGLPLETQGKLVSLISSGIDSPVATYMMMKRGCEIIALHFDNEPFTKPKSREKFNSIIEKLEEYSSGVSLRTRIVNYGEYLQKCKNNAPDKMTCILCKSGMYQIAGMLASAMNALGVVDGNSVGQVASQTLPNILATRDNLDVPVLSPLIGMDKVEIEKIAKKIGTYDISKEDDGGCNAVPRYPETKADIERVRFAKEDMNQEEELNKVFESIFVNNIKQ</sequence>
<feature type="domain" description="THUMP" evidence="10">
    <location>
        <begin position="55"/>
        <end position="163"/>
    </location>
</feature>
<dbReference type="InterPro" id="IPR049962">
    <property type="entry name" value="THUMP_ThiI"/>
</dbReference>
<feature type="binding site" evidence="9">
    <location>
        <position position="265"/>
    </location>
    <ligand>
        <name>ATP</name>
        <dbReference type="ChEBI" id="CHEBI:30616"/>
    </ligand>
</feature>
<evidence type="ECO:0000256" key="7">
    <source>
        <dbReference type="ARBA" id="ARBA00022884"/>
    </source>
</evidence>
<dbReference type="InterPro" id="IPR049961">
    <property type="entry name" value="ThiI_N"/>
</dbReference>
<evidence type="ECO:0000259" key="10">
    <source>
        <dbReference type="PROSITE" id="PS51165"/>
    </source>
</evidence>
<organism evidence="11 12">
    <name type="scientific">Candidatus Methanobinarius endosymbioticus</name>
    <dbReference type="NCBI Taxonomy" id="2006182"/>
    <lineage>
        <taxon>Archaea</taxon>
        <taxon>Methanobacteriati</taxon>
        <taxon>Methanobacteriota</taxon>
        <taxon>Methanomada group</taxon>
        <taxon>Methanobacteria</taxon>
        <taxon>Methanobacteriales</taxon>
        <taxon>Methanobacteriaceae</taxon>
        <taxon>Candidatus Methanobinarius</taxon>
    </lineage>
</organism>
<comment type="similarity">
    <text evidence="9">Belongs to the ThiI family.</text>
</comment>
<evidence type="ECO:0000256" key="2">
    <source>
        <dbReference type="ARBA" id="ARBA00022490"/>
    </source>
</evidence>
<dbReference type="CDD" id="cd01712">
    <property type="entry name" value="PPase_ThiI"/>
    <property type="match status" value="1"/>
</dbReference>
<dbReference type="GO" id="GO:0000049">
    <property type="term" value="F:tRNA binding"/>
    <property type="evidence" value="ECO:0007669"/>
    <property type="project" value="UniProtKB-UniRule"/>
</dbReference>
<evidence type="ECO:0000256" key="3">
    <source>
        <dbReference type="ARBA" id="ARBA00022555"/>
    </source>
</evidence>
<dbReference type="GO" id="GO:0005524">
    <property type="term" value="F:ATP binding"/>
    <property type="evidence" value="ECO:0007669"/>
    <property type="project" value="UniProtKB-UniRule"/>
</dbReference>
<gene>
    <name evidence="11" type="primary">thiI_1</name>
    <name evidence="9" type="synonym">thiI</name>
    <name evidence="11" type="ORF">ALNOE001_09770</name>
</gene>
<dbReference type="PANTHER" id="PTHR43209">
    <property type="entry name" value="TRNA SULFURTRANSFERASE"/>
    <property type="match status" value="1"/>
</dbReference>
<dbReference type="Gene3D" id="3.40.50.620">
    <property type="entry name" value="HUPs"/>
    <property type="match status" value="1"/>
</dbReference>
<feature type="binding site" evidence="9">
    <location>
        <position position="287"/>
    </location>
    <ligand>
        <name>ATP</name>
        <dbReference type="ChEBI" id="CHEBI:30616"/>
    </ligand>
</feature>
<comment type="subcellular location">
    <subcellularLocation>
        <location evidence="1 9">Cytoplasm</location>
    </subcellularLocation>
</comment>
<dbReference type="InterPro" id="IPR054173">
    <property type="entry name" value="ThiI_fer"/>
</dbReference>
<keyword evidence="3 9" id="KW-0820">tRNA-binding</keyword>
<dbReference type="Pfam" id="PF22025">
    <property type="entry name" value="ThiI_fer"/>
    <property type="match status" value="1"/>
</dbReference>
<dbReference type="HAMAP" id="MF_00021">
    <property type="entry name" value="ThiI"/>
    <property type="match status" value="1"/>
</dbReference>